<dbReference type="Proteomes" id="UP000013243">
    <property type="component" value="Chromosome"/>
</dbReference>
<dbReference type="KEGG" id="rmb:K529_003870"/>
<dbReference type="GeneID" id="28248940"/>
<protein>
    <submittedName>
        <fullName evidence="1">Uncharacterized protein</fullName>
    </submittedName>
</protein>
<gene>
    <name evidence="1" type="ORF">K529_003870</name>
</gene>
<dbReference type="EMBL" id="CP015230">
    <property type="protein sequence ID" value="ANP39894.1"/>
    <property type="molecule type" value="Genomic_DNA"/>
</dbReference>
<organism evidence="1 2">
    <name type="scientific">Tritonibacter mobilis F1926</name>
    <dbReference type="NCBI Taxonomy" id="1265309"/>
    <lineage>
        <taxon>Bacteria</taxon>
        <taxon>Pseudomonadati</taxon>
        <taxon>Pseudomonadota</taxon>
        <taxon>Alphaproteobacteria</taxon>
        <taxon>Rhodobacterales</taxon>
        <taxon>Paracoccaceae</taxon>
        <taxon>Tritonibacter</taxon>
    </lineage>
</organism>
<dbReference type="AlphaFoldDB" id="A0A1B0ZZX7"/>
<dbReference type="STRING" id="1265309.K529_003870"/>
<evidence type="ECO:0000313" key="1">
    <source>
        <dbReference type="EMBL" id="ANP39894.1"/>
    </source>
</evidence>
<sequence>MFNVEETPSFTRTVKVKVPKGEGHEEQTFKAAFNVVDDEVIEGVPLQNAAEVKKVLRKMLAGMEDLANTAGEVIPYSDEIREKILKLPYVRIALIAAYYDGVTDQRSGN</sequence>
<name>A0A1B0ZZX7_9RHOB</name>
<proteinExistence type="predicted"/>
<dbReference type="RefSeq" id="WP_005651792.1">
    <property type="nucleotide sequence ID" value="NZ_CP015230.1"/>
</dbReference>
<evidence type="ECO:0000313" key="2">
    <source>
        <dbReference type="Proteomes" id="UP000013243"/>
    </source>
</evidence>
<reference evidence="1 2" key="1">
    <citation type="journal article" date="2016" name="ISME J.">
        <title>Global occurrence and heterogeneity of the Roseobacter-clade species Ruegeria mobilis.</title>
        <authorList>
            <person name="Sonnenschein E."/>
            <person name="Gram L."/>
        </authorList>
    </citation>
    <scope>NUCLEOTIDE SEQUENCE [LARGE SCALE GENOMIC DNA]</scope>
    <source>
        <strain evidence="1 2">F1926</strain>
    </source>
</reference>
<accession>A0A1B0ZZX7</accession>
<dbReference type="OrthoDB" id="7743875at2"/>